<dbReference type="InterPro" id="IPR002048">
    <property type="entry name" value="EF_hand_dom"/>
</dbReference>
<dbReference type="PROSITE" id="PS50222">
    <property type="entry name" value="EF_HAND_2"/>
    <property type="match status" value="1"/>
</dbReference>
<proteinExistence type="predicted"/>
<protein>
    <recommendedName>
        <fullName evidence="2">EF-hand domain-containing protein</fullName>
    </recommendedName>
</protein>
<keyword evidence="4" id="KW-1185">Reference proteome</keyword>
<dbReference type="Pfam" id="PF13833">
    <property type="entry name" value="EF-hand_8"/>
    <property type="match status" value="1"/>
</dbReference>
<dbReference type="EnsemblPlants" id="Kaladp0053s0364.1.v1.1">
    <property type="protein sequence ID" value="Kaladp0053s0364.1.v1.1"/>
    <property type="gene ID" value="Kaladp0053s0364.v1.1"/>
</dbReference>
<dbReference type="GO" id="GO:0005509">
    <property type="term" value="F:calcium ion binding"/>
    <property type="evidence" value="ECO:0007669"/>
    <property type="project" value="InterPro"/>
</dbReference>
<dbReference type="Gramene" id="Kaladp0053s0364.1.v1.1">
    <property type="protein sequence ID" value="Kaladp0053s0364.1.v1.1"/>
    <property type="gene ID" value="Kaladp0053s0364.v1.1"/>
</dbReference>
<dbReference type="SMART" id="SM00054">
    <property type="entry name" value="EFh"/>
    <property type="match status" value="1"/>
</dbReference>
<dbReference type="InterPro" id="IPR018247">
    <property type="entry name" value="EF_Hand_1_Ca_BS"/>
</dbReference>
<evidence type="ECO:0000313" key="4">
    <source>
        <dbReference type="Proteomes" id="UP000594263"/>
    </source>
</evidence>
<dbReference type="AlphaFoldDB" id="A0A7N0U3I1"/>
<organism evidence="3 4">
    <name type="scientific">Kalanchoe fedtschenkoi</name>
    <name type="common">Lavender scallops</name>
    <name type="synonym">South American air plant</name>
    <dbReference type="NCBI Taxonomy" id="63787"/>
    <lineage>
        <taxon>Eukaryota</taxon>
        <taxon>Viridiplantae</taxon>
        <taxon>Streptophyta</taxon>
        <taxon>Embryophyta</taxon>
        <taxon>Tracheophyta</taxon>
        <taxon>Spermatophyta</taxon>
        <taxon>Magnoliopsida</taxon>
        <taxon>eudicotyledons</taxon>
        <taxon>Gunneridae</taxon>
        <taxon>Pentapetalae</taxon>
        <taxon>Saxifragales</taxon>
        <taxon>Crassulaceae</taxon>
        <taxon>Kalanchoe</taxon>
    </lineage>
</organism>
<name>A0A7N0U3I1_KALFE</name>
<dbReference type="InterPro" id="IPR044205">
    <property type="entry name" value="KIC/PBP1/KRP1"/>
</dbReference>
<accession>A0A7N0U3I1</accession>
<keyword evidence="1" id="KW-0106">Calcium</keyword>
<evidence type="ECO:0000313" key="3">
    <source>
        <dbReference type="EnsemblPlants" id="Kaladp0053s0364.1.v1.1"/>
    </source>
</evidence>
<feature type="domain" description="EF-hand" evidence="2">
    <location>
        <begin position="116"/>
        <end position="151"/>
    </location>
</feature>
<dbReference type="SUPFAM" id="SSF47473">
    <property type="entry name" value="EF-hand"/>
    <property type="match status" value="1"/>
</dbReference>
<dbReference type="PANTHER" id="PTHR47319:SF8">
    <property type="entry name" value="EF-HAND DOMAIN-CONTAINING PROTEIN"/>
    <property type="match status" value="1"/>
</dbReference>
<evidence type="ECO:0000256" key="1">
    <source>
        <dbReference type="ARBA" id="ARBA00022837"/>
    </source>
</evidence>
<dbReference type="PANTHER" id="PTHR47319">
    <property type="entry name" value="CALCIUM-BINDING PROTEIN KIC"/>
    <property type="match status" value="1"/>
</dbReference>
<reference evidence="3" key="1">
    <citation type="submission" date="2021-01" db="UniProtKB">
        <authorList>
            <consortium name="EnsemblPlants"/>
        </authorList>
    </citation>
    <scope>IDENTIFICATION</scope>
</reference>
<sequence length="154" mass="17152">MSVVISSAFLESPPHRIFFSNPHHYKNPNTIILTSTDLSNADISLQTAEFIFRHKKKKMACREFEDLLPVMASRLGGEGLIRELCNGFKLLMDKDKGVITMESLKRNAAVLGLGGMGDDELRSMLREGDVDGDGALSEMEFCVLMFRLSPGKKK</sequence>
<dbReference type="OMA" id="PPHRIFF"/>
<dbReference type="Gene3D" id="1.10.238.10">
    <property type="entry name" value="EF-hand"/>
    <property type="match status" value="1"/>
</dbReference>
<dbReference type="PROSITE" id="PS00018">
    <property type="entry name" value="EF_HAND_1"/>
    <property type="match status" value="1"/>
</dbReference>
<dbReference type="InterPro" id="IPR011992">
    <property type="entry name" value="EF-hand-dom_pair"/>
</dbReference>
<evidence type="ECO:0000259" key="2">
    <source>
        <dbReference type="PROSITE" id="PS50222"/>
    </source>
</evidence>
<dbReference type="Proteomes" id="UP000594263">
    <property type="component" value="Unplaced"/>
</dbReference>